<dbReference type="SMART" id="SM00354">
    <property type="entry name" value="HTH_LACI"/>
    <property type="match status" value="1"/>
</dbReference>
<dbReference type="InterPro" id="IPR028082">
    <property type="entry name" value="Peripla_BP_I"/>
</dbReference>
<evidence type="ECO:0000313" key="5">
    <source>
        <dbReference type="EMBL" id="GGB10791.1"/>
    </source>
</evidence>
<evidence type="ECO:0000259" key="4">
    <source>
        <dbReference type="PROSITE" id="PS50932"/>
    </source>
</evidence>
<dbReference type="SUPFAM" id="SSF47413">
    <property type="entry name" value="lambda repressor-like DNA-binding domains"/>
    <property type="match status" value="1"/>
</dbReference>
<organism evidence="5 6">
    <name type="scientific">Brucella endophytica</name>
    <dbReference type="NCBI Taxonomy" id="1963359"/>
    <lineage>
        <taxon>Bacteria</taxon>
        <taxon>Pseudomonadati</taxon>
        <taxon>Pseudomonadota</taxon>
        <taxon>Alphaproteobacteria</taxon>
        <taxon>Hyphomicrobiales</taxon>
        <taxon>Brucellaceae</taxon>
        <taxon>Brucella/Ochrobactrum group</taxon>
        <taxon>Brucella</taxon>
    </lineage>
</organism>
<comment type="caution">
    <text evidence="5">The sequence shown here is derived from an EMBL/GenBank/DDBJ whole genome shotgun (WGS) entry which is preliminary data.</text>
</comment>
<dbReference type="Proteomes" id="UP000646478">
    <property type="component" value="Unassembled WGS sequence"/>
</dbReference>
<dbReference type="InterPro" id="IPR046335">
    <property type="entry name" value="LacI/GalR-like_sensor"/>
</dbReference>
<dbReference type="EMBL" id="BMHH01000031">
    <property type="protein sequence ID" value="GGB10791.1"/>
    <property type="molecule type" value="Genomic_DNA"/>
</dbReference>
<dbReference type="InterPro" id="IPR010982">
    <property type="entry name" value="Lambda_DNA-bd_dom_sf"/>
</dbReference>
<dbReference type="Gene3D" id="3.40.50.2300">
    <property type="match status" value="2"/>
</dbReference>
<name>A0A916SPT4_9HYPH</name>
<keyword evidence="3" id="KW-0804">Transcription</keyword>
<dbReference type="CDD" id="cd06267">
    <property type="entry name" value="PBP1_LacI_sugar_binding-like"/>
    <property type="match status" value="1"/>
</dbReference>
<accession>A0A916SPT4</accession>
<dbReference type="RefSeq" id="WP_188826273.1">
    <property type="nucleotide sequence ID" value="NZ_BMHH01000031.1"/>
</dbReference>
<feature type="domain" description="HTH lacI-type" evidence="4">
    <location>
        <begin position="8"/>
        <end position="62"/>
    </location>
</feature>
<evidence type="ECO:0000313" key="6">
    <source>
        <dbReference type="Proteomes" id="UP000646478"/>
    </source>
</evidence>
<dbReference type="AlphaFoldDB" id="A0A916SPT4"/>
<keyword evidence="1" id="KW-0805">Transcription regulation</keyword>
<dbReference type="InterPro" id="IPR000843">
    <property type="entry name" value="HTH_LacI"/>
</dbReference>
<sequence>MNNNRIRPNLSKIAALLDVSAATVSNALSGKGRVSTELTEKIRATAADLGYVPGTAGRALRTGRSYVLGLVLPDIANPLFPQIAQAIEHAASKAGYGVLIGNSRGNVATQTEVINRLLERGVDGIVIVPRHGTRIADIGSPMAVIDSPSTPGNTVSADHWQGGQLVAEHLVSIGHRKILIIGNNPASNVQNDRIGGMRSRMPAGVESETLWIERLESETSPGCPLGLEQKFNDGFTAFATLSDLHALRALTELLGCGISVPDEASVTGFDDLIWSSAFKPSLTTVHVDMPAIAKVAIDALASAIERNASGGAPMNSSPVRPLAGGSECIPMSLVVRETSAPPRSTHA</sequence>
<dbReference type="Pfam" id="PF13377">
    <property type="entry name" value="Peripla_BP_3"/>
    <property type="match status" value="1"/>
</dbReference>
<evidence type="ECO:0000256" key="3">
    <source>
        <dbReference type="ARBA" id="ARBA00023163"/>
    </source>
</evidence>
<dbReference type="SUPFAM" id="SSF53822">
    <property type="entry name" value="Periplasmic binding protein-like I"/>
    <property type="match status" value="1"/>
</dbReference>
<proteinExistence type="predicted"/>
<evidence type="ECO:0000256" key="2">
    <source>
        <dbReference type="ARBA" id="ARBA00023125"/>
    </source>
</evidence>
<reference evidence="5" key="1">
    <citation type="journal article" date="2014" name="Int. J. Syst. Evol. Microbiol.">
        <title>Complete genome sequence of Corynebacterium casei LMG S-19264T (=DSM 44701T), isolated from a smear-ripened cheese.</title>
        <authorList>
            <consortium name="US DOE Joint Genome Institute (JGI-PGF)"/>
            <person name="Walter F."/>
            <person name="Albersmeier A."/>
            <person name="Kalinowski J."/>
            <person name="Ruckert C."/>
        </authorList>
    </citation>
    <scope>NUCLEOTIDE SEQUENCE</scope>
    <source>
        <strain evidence="5">CGMCC 1.15082</strain>
    </source>
</reference>
<dbReference type="GO" id="GO:0003700">
    <property type="term" value="F:DNA-binding transcription factor activity"/>
    <property type="evidence" value="ECO:0007669"/>
    <property type="project" value="TreeGrafter"/>
</dbReference>
<keyword evidence="6" id="KW-1185">Reference proteome</keyword>
<protein>
    <submittedName>
        <fullName evidence="5">LacI family transcriptional regulator</fullName>
    </submittedName>
</protein>
<gene>
    <name evidence="5" type="ORF">GCM10011491_43400</name>
</gene>
<dbReference type="Pfam" id="PF00356">
    <property type="entry name" value="LacI"/>
    <property type="match status" value="1"/>
</dbReference>
<dbReference type="Gene3D" id="1.10.260.40">
    <property type="entry name" value="lambda repressor-like DNA-binding domains"/>
    <property type="match status" value="1"/>
</dbReference>
<evidence type="ECO:0000256" key="1">
    <source>
        <dbReference type="ARBA" id="ARBA00023015"/>
    </source>
</evidence>
<dbReference type="PANTHER" id="PTHR30146">
    <property type="entry name" value="LACI-RELATED TRANSCRIPTIONAL REPRESSOR"/>
    <property type="match status" value="1"/>
</dbReference>
<keyword evidence="2" id="KW-0238">DNA-binding</keyword>
<dbReference type="GO" id="GO:0000976">
    <property type="term" value="F:transcription cis-regulatory region binding"/>
    <property type="evidence" value="ECO:0007669"/>
    <property type="project" value="TreeGrafter"/>
</dbReference>
<reference evidence="5" key="2">
    <citation type="submission" date="2020-09" db="EMBL/GenBank/DDBJ databases">
        <authorList>
            <person name="Sun Q."/>
            <person name="Zhou Y."/>
        </authorList>
    </citation>
    <scope>NUCLEOTIDE SEQUENCE</scope>
    <source>
        <strain evidence="5">CGMCC 1.15082</strain>
    </source>
</reference>
<dbReference type="PANTHER" id="PTHR30146:SF138">
    <property type="entry name" value="TRANSCRIPTIONAL REGULATORY PROTEIN"/>
    <property type="match status" value="1"/>
</dbReference>
<dbReference type="CDD" id="cd01392">
    <property type="entry name" value="HTH_LacI"/>
    <property type="match status" value="1"/>
</dbReference>
<dbReference type="PROSITE" id="PS50932">
    <property type="entry name" value="HTH_LACI_2"/>
    <property type="match status" value="1"/>
</dbReference>